<sequence length="192" mass="22120">MDLSRDPYKIIDNVKHDVLFSKLNMCGVRGLPLKLINSYLNGRSQYTVELDPVSDEMLRSVPLPVGKGHMQPNFSRRCHFDALYKAGIRQVYIIIKVMGLETYAVLKNEIKNLTLENSSLKQAKQASNEKIDGLKKENKDQKLHINSLQREITNQKQECKYATVEQMDKIFKKLKLALTDIKESILKTPREN</sequence>
<reference evidence="2 3" key="1">
    <citation type="journal article" date="2021" name="BMC Biol.">
        <title>Horizontally acquired antibacterial genes associated with adaptive radiation of ladybird beetles.</title>
        <authorList>
            <person name="Li H.S."/>
            <person name="Tang X.F."/>
            <person name="Huang Y.H."/>
            <person name="Xu Z.Y."/>
            <person name="Chen M.L."/>
            <person name="Du X.Y."/>
            <person name="Qiu B.Y."/>
            <person name="Chen P.T."/>
            <person name="Zhang W."/>
            <person name="Slipinski A."/>
            <person name="Escalona H.E."/>
            <person name="Waterhouse R.M."/>
            <person name="Zwick A."/>
            <person name="Pang H."/>
        </authorList>
    </citation>
    <scope>NUCLEOTIDE SEQUENCE [LARGE SCALE GENOMIC DNA]</scope>
    <source>
        <strain evidence="2">SYSU2018</strain>
    </source>
</reference>
<comment type="caution">
    <text evidence="2">The sequence shown here is derived from an EMBL/GenBank/DDBJ whole genome shotgun (WGS) entry which is preliminary data.</text>
</comment>
<dbReference type="EMBL" id="JABFTP020000144">
    <property type="protein sequence ID" value="KAL3282495.1"/>
    <property type="molecule type" value="Genomic_DNA"/>
</dbReference>
<evidence type="ECO:0000256" key="1">
    <source>
        <dbReference type="SAM" id="Coils"/>
    </source>
</evidence>
<feature type="coiled-coil region" evidence="1">
    <location>
        <begin position="103"/>
        <end position="165"/>
    </location>
</feature>
<keyword evidence="1" id="KW-0175">Coiled coil</keyword>
<name>A0ABD2NV36_9CUCU</name>
<gene>
    <name evidence="2" type="ORF">HHI36_005677</name>
</gene>
<accession>A0ABD2NV36</accession>
<keyword evidence="3" id="KW-1185">Reference proteome</keyword>
<evidence type="ECO:0000313" key="2">
    <source>
        <dbReference type="EMBL" id="KAL3282495.1"/>
    </source>
</evidence>
<proteinExistence type="predicted"/>
<dbReference type="AlphaFoldDB" id="A0ABD2NV36"/>
<organism evidence="2 3">
    <name type="scientific">Cryptolaemus montrouzieri</name>
    <dbReference type="NCBI Taxonomy" id="559131"/>
    <lineage>
        <taxon>Eukaryota</taxon>
        <taxon>Metazoa</taxon>
        <taxon>Ecdysozoa</taxon>
        <taxon>Arthropoda</taxon>
        <taxon>Hexapoda</taxon>
        <taxon>Insecta</taxon>
        <taxon>Pterygota</taxon>
        <taxon>Neoptera</taxon>
        <taxon>Endopterygota</taxon>
        <taxon>Coleoptera</taxon>
        <taxon>Polyphaga</taxon>
        <taxon>Cucujiformia</taxon>
        <taxon>Coccinelloidea</taxon>
        <taxon>Coccinellidae</taxon>
        <taxon>Scymninae</taxon>
        <taxon>Scymnini</taxon>
        <taxon>Cryptolaemus</taxon>
    </lineage>
</organism>
<protein>
    <submittedName>
        <fullName evidence="2">Uncharacterized protein</fullName>
    </submittedName>
</protein>
<evidence type="ECO:0000313" key="3">
    <source>
        <dbReference type="Proteomes" id="UP001516400"/>
    </source>
</evidence>
<dbReference type="Proteomes" id="UP001516400">
    <property type="component" value="Unassembled WGS sequence"/>
</dbReference>